<dbReference type="GO" id="GO:0045259">
    <property type="term" value="C:proton-transporting ATP synthase complex"/>
    <property type="evidence" value="ECO:0007669"/>
    <property type="project" value="UniProtKB-KW"/>
</dbReference>
<keyword evidence="6" id="KW-0406">Ion transport</keyword>
<evidence type="ECO:0000256" key="7">
    <source>
        <dbReference type="ARBA" id="ARBA00023136"/>
    </source>
</evidence>
<dbReference type="AlphaFoldDB" id="A0A0G0NE03"/>
<dbReference type="Gene3D" id="1.10.287.80">
    <property type="entry name" value="ATP synthase, gamma subunit, helix hairpin domain"/>
    <property type="match status" value="1"/>
</dbReference>
<evidence type="ECO:0000256" key="5">
    <source>
        <dbReference type="ARBA" id="ARBA00022781"/>
    </source>
</evidence>
<organism evidence="10 11">
    <name type="scientific">Candidatus Woesebacteria bacterium GW2011_GWB1_38_5b</name>
    <dbReference type="NCBI Taxonomy" id="1618569"/>
    <lineage>
        <taxon>Bacteria</taxon>
        <taxon>Candidatus Woeseibacteriota</taxon>
    </lineage>
</organism>
<dbReference type="Pfam" id="PF00231">
    <property type="entry name" value="ATP-synt"/>
    <property type="match status" value="1"/>
</dbReference>
<evidence type="ECO:0000256" key="4">
    <source>
        <dbReference type="ARBA" id="ARBA00022448"/>
    </source>
</evidence>
<keyword evidence="4" id="KW-0813">Transport</keyword>
<dbReference type="SUPFAM" id="SSF52943">
    <property type="entry name" value="ATP synthase (F1-ATPase), gamma subunit"/>
    <property type="match status" value="1"/>
</dbReference>
<keyword evidence="9" id="KW-0066">ATP synthesis</keyword>
<proteinExistence type="inferred from homology"/>
<dbReference type="InterPro" id="IPR000131">
    <property type="entry name" value="ATP_synth_F1_gsu"/>
</dbReference>
<comment type="subcellular location">
    <subcellularLocation>
        <location evidence="2">Membrane</location>
        <topology evidence="2">Peripheral membrane protein</topology>
    </subcellularLocation>
</comment>
<comment type="function">
    <text evidence="1">Produces ATP from ADP in the presence of a proton gradient across the membrane. The gamma chain is believed to be important in regulating ATPase activity and the flow of protons through the CF(0) complex.</text>
</comment>
<evidence type="ECO:0000256" key="8">
    <source>
        <dbReference type="ARBA" id="ARBA00023196"/>
    </source>
</evidence>
<evidence type="ECO:0000256" key="2">
    <source>
        <dbReference type="ARBA" id="ARBA00004170"/>
    </source>
</evidence>
<name>A0A0G0NE03_9BACT</name>
<evidence type="ECO:0000256" key="3">
    <source>
        <dbReference type="ARBA" id="ARBA00007681"/>
    </source>
</evidence>
<evidence type="ECO:0000256" key="1">
    <source>
        <dbReference type="ARBA" id="ARBA00003456"/>
    </source>
</evidence>
<evidence type="ECO:0000313" key="10">
    <source>
        <dbReference type="EMBL" id="KKQ75336.1"/>
    </source>
</evidence>
<comment type="similarity">
    <text evidence="3">Belongs to the ATPase gamma chain family.</text>
</comment>
<gene>
    <name evidence="10" type="ORF">US96_C0013G0030</name>
</gene>
<feature type="non-terminal residue" evidence="10">
    <location>
        <position position="76"/>
    </location>
</feature>
<keyword evidence="8" id="KW-0139">CF(1)</keyword>
<accession>A0A0G0NE03</accession>
<evidence type="ECO:0000256" key="6">
    <source>
        <dbReference type="ARBA" id="ARBA00023065"/>
    </source>
</evidence>
<keyword evidence="5" id="KW-0375">Hydrogen ion transport</keyword>
<dbReference type="GO" id="GO:0046933">
    <property type="term" value="F:proton-transporting ATP synthase activity, rotational mechanism"/>
    <property type="evidence" value="ECO:0007669"/>
    <property type="project" value="InterPro"/>
</dbReference>
<evidence type="ECO:0000256" key="9">
    <source>
        <dbReference type="ARBA" id="ARBA00023310"/>
    </source>
</evidence>
<sequence length="76" mass="8550">MANLLILKRRIKTAQNVAKTTKAMQMIAASKLKRAQDSALSSRPYVTKLTVISKDLSSKVPEEKLNDYMKKQLSIN</sequence>
<evidence type="ECO:0000313" key="11">
    <source>
        <dbReference type="Proteomes" id="UP000034181"/>
    </source>
</evidence>
<reference evidence="10 11" key="1">
    <citation type="journal article" date="2015" name="Nature">
        <title>rRNA introns, odd ribosomes, and small enigmatic genomes across a large radiation of phyla.</title>
        <authorList>
            <person name="Brown C.T."/>
            <person name="Hug L.A."/>
            <person name="Thomas B.C."/>
            <person name="Sharon I."/>
            <person name="Castelle C.J."/>
            <person name="Singh A."/>
            <person name="Wilkins M.J."/>
            <person name="Williams K.H."/>
            <person name="Banfield J.F."/>
        </authorList>
    </citation>
    <scope>NUCLEOTIDE SEQUENCE [LARGE SCALE GENOMIC DNA]</scope>
</reference>
<keyword evidence="7" id="KW-0472">Membrane</keyword>
<comment type="caution">
    <text evidence="10">The sequence shown here is derived from an EMBL/GenBank/DDBJ whole genome shotgun (WGS) entry which is preliminary data.</text>
</comment>
<dbReference type="Proteomes" id="UP000034181">
    <property type="component" value="Unassembled WGS sequence"/>
</dbReference>
<dbReference type="EMBL" id="LBUZ01000013">
    <property type="protein sequence ID" value="KKQ75336.1"/>
    <property type="molecule type" value="Genomic_DNA"/>
</dbReference>
<protein>
    <submittedName>
        <fullName evidence="10">ATP synthase gamma chain</fullName>
    </submittedName>
</protein>
<dbReference type="InterPro" id="IPR035968">
    <property type="entry name" value="ATP_synth_F1_ATPase_gsu"/>
</dbReference>